<dbReference type="PANTHER" id="PTHR21299">
    <property type="entry name" value="CYTIDYLATE KINASE/PANTOATE-BETA-ALANINE LIGASE"/>
    <property type="match status" value="1"/>
</dbReference>
<accession>A0A3B1BTY3</accession>
<evidence type="ECO:0000256" key="8">
    <source>
        <dbReference type="ARBA" id="ARBA00048478"/>
    </source>
</evidence>
<dbReference type="NCBIfam" id="TIGR00017">
    <property type="entry name" value="cmk"/>
    <property type="match status" value="1"/>
</dbReference>
<feature type="domain" description="Cytidylate kinase" evidence="9">
    <location>
        <begin position="13"/>
        <end position="224"/>
    </location>
</feature>
<dbReference type="InterPro" id="IPR027417">
    <property type="entry name" value="P-loop_NTPase"/>
</dbReference>
<dbReference type="InterPro" id="IPR003136">
    <property type="entry name" value="Cytidylate_kin"/>
</dbReference>
<dbReference type="GO" id="GO:0015949">
    <property type="term" value="P:nucleobase-containing small molecule interconversion"/>
    <property type="evidence" value="ECO:0007669"/>
    <property type="project" value="TreeGrafter"/>
</dbReference>
<organism evidence="10">
    <name type="scientific">hydrothermal vent metagenome</name>
    <dbReference type="NCBI Taxonomy" id="652676"/>
    <lineage>
        <taxon>unclassified sequences</taxon>
        <taxon>metagenomes</taxon>
        <taxon>ecological metagenomes</taxon>
    </lineage>
</organism>
<gene>
    <name evidence="10" type="ORF">MNBD_NITROSPINAE04-1992</name>
</gene>
<evidence type="ECO:0000256" key="1">
    <source>
        <dbReference type="ARBA" id="ARBA00009427"/>
    </source>
</evidence>
<keyword evidence="5 10" id="KW-0418">Kinase</keyword>
<proteinExistence type="inferred from homology"/>
<evidence type="ECO:0000256" key="3">
    <source>
        <dbReference type="ARBA" id="ARBA00022679"/>
    </source>
</evidence>
<dbReference type="GO" id="GO:0036431">
    <property type="term" value="F:dCMP kinase activity"/>
    <property type="evidence" value="ECO:0007669"/>
    <property type="project" value="InterPro"/>
</dbReference>
<evidence type="ECO:0000256" key="5">
    <source>
        <dbReference type="ARBA" id="ARBA00022777"/>
    </source>
</evidence>
<dbReference type="SUPFAM" id="SSF52540">
    <property type="entry name" value="P-loop containing nucleoside triphosphate hydrolases"/>
    <property type="match status" value="1"/>
</dbReference>
<dbReference type="HAMAP" id="MF_00238">
    <property type="entry name" value="Cytidyl_kinase_type1"/>
    <property type="match status" value="1"/>
</dbReference>
<dbReference type="InterPro" id="IPR011994">
    <property type="entry name" value="Cytidylate_kinase_dom"/>
</dbReference>
<sequence length="233" mass="25489">MLDLSKFPDNFIVAIDGPAGSGKSTLAKRVAEKIGGVMIDTGAMYRAVTAKALDLSLDPADEKAVGKIAESITIEFQRDGHAQRIIVDGADYTARIRDKDVNERVSEVATYPSVRQRMVALQREMGKTGRIVMEGRDIGSNVFPDARFKFFLVADEKVRAQRRMLEMNRAGIEASLAQVMENIKARDKTDSERKDAPLIKPPGAVEIDTGHLNIDEVLARMIQFLVSGGGQAA</sequence>
<evidence type="ECO:0000256" key="4">
    <source>
        <dbReference type="ARBA" id="ARBA00022741"/>
    </source>
</evidence>
<name>A0A3B1BTY3_9ZZZZ</name>
<dbReference type="EMBL" id="UOGA01000028">
    <property type="protein sequence ID" value="VAX14968.1"/>
    <property type="molecule type" value="Genomic_DNA"/>
</dbReference>
<reference evidence="10" key="1">
    <citation type="submission" date="2018-06" db="EMBL/GenBank/DDBJ databases">
        <authorList>
            <person name="Zhirakovskaya E."/>
        </authorList>
    </citation>
    <scope>NUCLEOTIDE SEQUENCE</scope>
</reference>
<comment type="similarity">
    <text evidence="1">Belongs to the cytidylate kinase family. Type 1 subfamily.</text>
</comment>
<keyword evidence="6" id="KW-0067">ATP-binding</keyword>
<keyword evidence="3 10" id="KW-0808">Transferase</keyword>
<evidence type="ECO:0000256" key="7">
    <source>
        <dbReference type="ARBA" id="ARBA00047615"/>
    </source>
</evidence>
<comment type="catalytic activity">
    <reaction evidence="7">
        <text>dCMP + ATP = dCDP + ADP</text>
        <dbReference type="Rhea" id="RHEA:25094"/>
        <dbReference type="ChEBI" id="CHEBI:30616"/>
        <dbReference type="ChEBI" id="CHEBI:57566"/>
        <dbReference type="ChEBI" id="CHEBI:58593"/>
        <dbReference type="ChEBI" id="CHEBI:456216"/>
        <dbReference type="EC" id="2.7.4.25"/>
    </reaction>
</comment>
<keyword evidence="4" id="KW-0547">Nucleotide-binding</keyword>
<evidence type="ECO:0000313" key="10">
    <source>
        <dbReference type="EMBL" id="VAX14968.1"/>
    </source>
</evidence>
<dbReference type="GO" id="GO:0005524">
    <property type="term" value="F:ATP binding"/>
    <property type="evidence" value="ECO:0007669"/>
    <property type="project" value="UniProtKB-KW"/>
</dbReference>
<evidence type="ECO:0000256" key="2">
    <source>
        <dbReference type="ARBA" id="ARBA00012906"/>
    </source>
</evidence>
<dbReference type="Pfam" id="PF02224">
    <property type="entry name" value="Cytidylate_kin"/>
    <property type="match status" value="1"/>
</dbReference>
<dbReference type="GO" id="GO:0036430">
    <property type="term" value="F:CMP kinase activity"/>
    <property type="evidence" value="ECO:0007669"/>
    <property type="project" value="RHEA"/>
</dbReference>
<evidence type="ECO:0000256" key="6">
    <source>
        <dbReference type="ARBA" id="ARBA00022840"/>
    </source>
</evidence>
<evidence type="ECO:0000259" key="9">
    <source>
        <dbReference type="Pfam" id="PF02224"/>
    </source>
</evidence>
<dbReference type="GO" id="GO:0005829">
    <property type="term" value="C:cytosol"/>
    <property type="evidence" value="ECO:0007669"/>
    <property type="project" value="TreeGrafter"/>
</dbReference>
<dbReference type="PANTHER" id="PTHR21299:SF2">
    <property type="entry name" value="CYTIDYLATE KINASE"/>
    <property type="match status" value="1"/>
</dbReference>
<protein>
    <recommendedName>
        <fullName evidence="2">(d)CMP kinase</fullName>
        <ecNumber evidence="2">2.7.4.25</ecNumber>
    </recommendedName>
</protein>
<dbReference type="EC" id="2.7.4.25" evidence="2"/>
<dbReference type="Gene3D" id="3.40.50.300">
    <property type="entry name" value="P-loop containing nucleotide triphosphate hydrolases"/>
    <property type="match status" value="1"/>
</dbReference>
<dbReference type="CDD" id="cd02020">
    <property type="entry name" value="CMPK"/>
    <property type="match status" value="1"/>
</dbReference>
<comment type="catalytic activity">
    <reaction evidence="8">
        <text>CMP + ATP = CDP + ADP</text>
        <dbReference type="Rhea" id="RHEA:11600"/>
        <dbReference type="ChEBI" id="CHEBI:30616"/>
        <dbReference type="ChEBI" id="CHEBI:58069"/>
        <dbReference type="ChEBI" id="CHEBI:60377"/>
        <dbReference type="ChEBI" id="CHEBI:456216"/>
        <dbReference type="EC" id="2.7.4.25"/>
    </reaction>
</comment>
<dbReference type="AlphaFoldDB" id="A0A3B1BTY3"/>